<evidence type="ECO:0000256" key="10">
    <source>
        <dbReference type="PROSITE-ProRule" id="PRU10141"/>
    </source>
</evidence>
<name>A0A5N5SHP6_9CRUS</name>
<feature type="binding site" evidence="10">
    <location>
        <position position="34"/>
    </location>
    <ligand>
        <name>ATP</name>
        <dbReference type="ChEBI" id="CHEBI:30616"/>
    </ligand>
</feature>
<dbReference type="EMBL" id="SEYY01024965">
    <property type="protein sequence ID" value="KAB7493755.1"/>
    <property type="molecule type" value="Genomic_DNA"/>
</dbReference>
<dbReference type="OrthoDB" id="548217at2759"/>
<feature type="compositionally biased region" description="Polar residues" evidence="12">
    <location>
        <begin position="320"/>
        <end position="338"/>
    </location>
</feature>
<keyword evidence="7 10" id="KW-0067">ATP-binding</keyword>
<dbReference type="PROSITE" id="PS00108">
    <property type="entry name" value="PROTEIN_KINASE_ST"/>
    <property type="match status" value="1"/>
</dbReference>
<evidence type="ECO:0000256" key="5">
    <source>
        <dbReference type="ARBA" id="ARBA00022741"/>
    </source>
</evidence>
<dbReference type="PANTHER" id="PTHR24056:SF222">
    <property type="entry name" value="CYCLIN-DEPENDENT KINASE-LIKE 1"/>
    <property type="match status" value="1"/>
</dbReference>
<evidence type="ECO:0000313" key="15">
    <source>
        <dbReference type="Proteomes" id="UP000326759"/>
    </source>
</evidence>
<evidence type="ECO:0000313" key="14">
    <source>
        <dbReference type="EMBL" id="KAB7493755.1"/>
    </source>
</evidence>
<comment type="similarity">
    <text evidence="1">Belongs to the protein kinase superfamily. CMGC Ser/Thr protein kinase family. CDC2/CDKX subfamily.</text>
</comment>
<dbReference type="SUPFAM" id="SSF56112">
    <property type="entry name" value="Protein kinase-like (PK-like)"/>
    <property type="match status" value="1"/>
</dbReference>
<evidence type="ECO:0000256" key="11">
    <source>
        <dbReference type="RuleBase" id="RU000304"/>
    </source>
</evidence>
<reference evidence="14 15" key="1">
    <citation type="journal article" date="2019" name="PLoS Biol.">
        <title>Sex chromosomes control vertical transmission of feminizing Wolbachia symbionts in an isopod.</title>
        <authorList>
            <person name="Becking T."/>
            <person name="Chebbi M.A."/>
            <person name="Giraud I."/>
            <person name="Moumen B."/>
            <person name="Laverre T."/>
            <person name="Caubet Y."/>
            <person name="Peccoud J."/>
            <person name="Gilbert C."/>
            <person name="Cordaux R."/>
        </authorList>
    </citation>
    <scope>NUCLEOTIDE SEQUENCE [LARGE SCALE GENOMIC DNA]</scope>
    <source>
        <strain evidence="14">ANa2</strain>
        <tissue evidence="14">Whole body excluding digestive tract and cuticle</tissue>
    </source>
</reference>
<dbReference type="InterPro" id="IPR008271">
    <property type="entry name" value="Ser/Thr_kinase_AS"/>
</dbReference>
<dbReference type="GO" id="GO:0005634">
    <property type="term" value="C:nucleus"/>
    <property type="evidence" value="ECO:0007669"/>
    <property type="project" value="TreeGrafter"/>
</dbReference>
<evidence type="ECO:0000256" key="9">
    <source>
        <dbReference type="ARBA" id="ARBA00048367"/>
    </source>
</evidence>
<dbReference type="FunFam" id="1.10.510.10:FF:000624">
    <property type="entry name" value="Mitogen-activated protein kinase"/>
    <property type="match status" value="1"/>
</dbReference>
<keyword evidence="5 10" id="KW-0547">Nucleotide-binding</keyword>
<dbReference type="Gene3D" id="3.30.200.20">
    <property type="entry name" value="Phosphorylase Kinase, domain 1"/>
    <property type="match status" value="1"/>
</dbReference>
<dbReference type="AlphaFoldDB" id="A0A5N5SHP6"/>
<sequence>MDKFEKLSKIGEGSYGMVYKCRNRETGQIVAIKKFMETEEDTLIRKIALREIKMLKLLKHPHLVNLIEVFRRKKKLHLVFEYCELTLLNELEKYPKGYPHHPTKRIIFQLLKAIQFCHSQNVIHRDVKPENILLTKDGVLKLCDFGFARTLGPEDNLTDYVATRWYRAPELLVGDTHYGPAVDIWAIGCVMAELVLGEALWPGRSDLDQLYLIKKTLGDLLPQHMQIFQKNEFFQGTRIQEPTAIEPLKDRMPPNFAADGVNFLERCLDKDPAMRWTATQLLNHEYFMGFTFQLPEKEIENFQRIQRNSSVSGSMLFPQLQASQSPGPTNSYSTSSSPEIRPNYYKPHTKLDHLPNI</sequence>
<dbReference type="FunFam" id="3.30.200.20:FF:000049">
    <property type="entry name" value="cyclin-dependent kinase-like 1 isoform X1"/>
    <property type="match status" value="1"/>
</dbReference>
<gene>
    <name evidence="14" type="primary">cdkl1_0</name>
    <name evidence="14" type="ORF">Anas_08400</name>
</gene>
<dbReference type="InterPro" id="IPR011009">
    <property type="entry name" value="Kinase-like_dom_sf"/>
</dbReference>
<dbReference type="InterPro" id="IPR017441">
    <property type="entry name" value="Protein_kinase_ATP_BS"/>
</dbReference>
<keyword evidence="4" id="KW-0808">Transferase</keyword>
<comment type="catalytic activity">
    <reaction evidence="8">
        <text>L-threonyl-[protein] + ATP = O-phospho-L-threonyl-[protein] + ADP + H(+)</text>
        <dbReference type="Rhea" id="RHEA:46608"/>
        <dbReference type="Rhea" id="RHEA-COMP:11060"/>
        <dbReference type="Rhea" id="RHEA-COMP:11605"/>
        <dbReference type="ChEBI" id="CHEBI:15378"/>
        <dbReference type="ChEBI" id="CHEBI:30013"/>
        <dbReference type="ChEBI" id="CHEBI:30616"/>
        <dbReference type="ChEBI" id="CHEBI:61977"/>
        <dbReference type="ChEBI" id="CHEBI:456216"/>
        <dbReference type="EC" id="2.7.11.22"/>
    </reaction>
</comment>
<dbReference type="InterPro" id="IPR050108">
    <property type="entry name" value="CDK"/>
</dbReference>
<dbReference type="Pfam" id="PF00069">
    <property type="entry name" value="Pkinase"/>
    <property type="match status" value="1"/>
</dbReference>
<dbReference type="EC" id="2.7.11.22" evidence="2"/>
<dbReference type="PANTHER" id="PTHR24056">
    <property type="entry name" value="CELL DIVISION PROTEIN KINASE"/>
    <property type="match status" value="1"/>
</dbReference>
<comment type="catalytic activity">
    <reaction evidence="9">
        <text>L-seryl-[protein] + ATP = O-phospho-L-seryl-[protein] + ADP + H(+)</text>
        <dbReference type="Rhea" id="RHEA:17989"/>
        <dbReference type="Rhea" id="RHEA-COMP:9863"/>
        <dbReference type="Rhea" id="RHEA-COMP:11604"/>
        <dbReference type="ChEBI" id="CHEBI:15378"/>
        <dbReference type="ChEBI" id="CHEBI:29999"/>
        <dbReference type="ChEBI" id="CHEBI:30616"/>
        <dbReference type="ChEBI" id="CHEBI:83421"/>
        <dbReference type="ChEBI" id="CHEBI:456216"/>
        <dbReference type="EC" id="2.7.11.22"/>
    </reaction>
</comment>
<protein>
    <recommendedName>
        <fullName evidence="2">cyclin-dependent kinase</fullName>
        <ecNumber evidence="2">2.7.11.22</ecNumber>
    </recommendedName>
</protein>
<evidence type="ECO:0000256" key="4">
    <source>
        <dbReference type="ARBA" id="ARBA00022679"/>
    </source>
</evidence>
<evidence type="ECO:0000256" key="1">
    <source>
        <dbReference type="ARBA" id="ARBA00006485"/>
    </source>
</evidence>
<organism evidence="14 15">
    <name type="scientific">Armadillidium nasatum</name>
    <dbReference type="NCBI Taxonomy" id="96803"/>
    <lineage>
        <taxon>Eukaryota</taxon>
        <taxon>Metazoa</taxon>
        <taxon>Ecdysozoa</taxon>
        <taxon>Arthropoda</taxon>
        <taxon>Crustacea</taxon>
        <taxon>Multicrustacea</taxon>
        <taxon>Malacostraca</taxon>
        <taxon>Eumalacostraca</taxon>
        <taxon>Peracarida</taxon>
        <taxon>Isopoda</taxon>
        <taxon>Oniscidea</taxon>
        <taxon>Crinocheta</taxon>
        <taxon>Armadillidiidae</taxon>
        <taxon>Armadillidium</taxon>
    </lineage>
</organism>
<proteinExistence type="inferred from homology"/>
<dbReference type="PROSITE" id="PS50011">
    <property type="entry name" value="PROTEIN_KINASE_DOM"/>
    <property type="match status" value="1"/>
</dbReference>
<dbReference type="Gene3D" id="1.10.510.10">
    <property type="entry name" value="Transferase(Phosphotransferase) domain 1"/>
    <property type="match status" value="1"/>
</dbReference>
<evidence type="ECO:0000256" key="7">
    <source>
        <dbReference type="ARBA" id="ARBA00022840"/>
    </source>
</evidence>
<keyword evidence="6 14" id="KW-0418">Kinase</keyword>
<dbReference type="GO" id="GO:0005524">
    <property type="term" value="F:ATP binding"/>
    <property type="evidence" value="ECO:0007669"/>
    <property type="project" value="UniProtKB-UniRule"/>
</dbReference>
<evidence type="ECO:0000259" key="13">
    <source>
        <dbReference type="PROSITE" id="PS50011"/>
    </source>
</evidence>
<dbReference type="SMART" id="SM00220">
    <property type="entry name" value="S_TKc"/>
    <property type="match status" value="1"/>
</dbReference>
<keyword evidence="3 11" id="KW-0723">Serine/threonine-protein kinase</keyword>
<evidence type="ECO:0000256" key="12">
    <source>
        <dbReference type="SAM" id="MobiDB-lite"/>
    </source>
</evidence>
<evidence type="ECO:0000256" key="2">
    <source>
        <dbReference type="ARBA" id="ARBA00012425"/>
    </source>
</evidence>
<feature type="region of interest" description="Disordered" evidence="12">
    <location>
        <begin position="319"/>
        <end position="357"/>
    </location>
</feature>
<dbReference type="InterPro" id="IPR000719">
    <property type="entry name" value="Prot_kinase_dom"/>
</dbReference>
<feature type="domain" description="Protein kinase" evidence="13">
    <location>
        <begin position="4"/>
        <end position="287"/>
    </location>
</feature>
<dbReference type="Proteomes" id="UP000326759">
    <property type="component" value="Unassembled WGS sequence"/>
</dbReference>
<evidence type="ECO:0000256" key="6">
    <source>
        <dbReference type="ARBA" id="ARBA00022777"/>
    </source>
</evidence>
<evidence type="ECO:0000256" key="3">
    <source>
        <dbReference type="ARBA" id="ARBA00022527"/>
    </source>
</evidence>
<evidence type="ECO:0000256" key="8">
    <source>
        <dbReference type="ARBA" id="ARBA00047811"/>
    </source>
</evidence>
<keyword evidence="15" id="KW-1185">Reference proteome</keyword>
<comment type="caution">
    <text evidence="14">The sequence shown here is derived from an EMBL/GenBank/DDBJ whole genome shotgun (WGS) entry which is preliminary data.</text>
</comment>
<dbReference type="PROSITE" id="PS00107">
    <property type="entry name" value="PROTEIN_KINASE_ATP"/>
    <property type="match status" value="1"/>
</dbReference>
<accession>A0A5N5SHP6</accession>
<dbReference type="GO" id="GO:0004693">
    <property type="term" value="F:cyclin-dependent protein serine/threonine kinase activity"/>
    <property type="evidence" value="ECO:0007669"/>
    <property type="project" value="UniProtKB-EC"/>
</dbReference>